<dbReference type="InterPro" id="IPR013087">
    <property type="entry name" value="Znf_C2H2_type"/>
</dbReference>
<dbReference type="InterPro" id="IPR044303">
    <property type="entry name" value="ZAT1/4/9"/>
</dbReference>
<evidence type="ECO:0000256" key="1">
    <source>
        <dbReference type="PROSITE-ProRule" id="PRU00042"/>
    </source>
</evidence>
<dbReference type="SMART" id="SM00355">
    <property type="entry name" value="ZnF_C2H2"/>
    <property type="match status" value="3"/>
</dbReference>
<dbReference type="PANTHER" id="PTHR46326:SF2">
    <property type="entry name" value="ZINC FINGER PROTEIN ZAT1-RELATED"/>
    <property type="match status" value="1"/>
</dbReference>
<dbReference type="Proteomes" id="UP000636800">
    <property type="component" value="Chromosome 3"/>
</dbReference>
<keyword evidence="1" id="KW-0863">Zinc-finger</keyword>
<keyword evidence="6" id="KW-1185">Reference proteome</keyword>
<keyword evidence="1" id="KW-0862">Zinc</keyword>
<gene>
    <name evidence="5" type="ORF">HPP92_007199</name>
    <name evidence="4" type="ORF">HPP92_007425</name>
</gene>
<reference evidence="6 7" key="1">
    <citation type="journal article" date="2020" name="Nat. Food">
        <title>A phased Vanilla planifolia genome enables genetic improvement of flavour and production.</title>
        <authorList>
            <person name="Hasing T."/>
            <person name="Tang H."/>
            <person name="Brym M."/>
            <person name="Khazi F."/>
            <person name="Huang T."/>
            <person name="Chambers A.H."/>
        </authorList>
    </citation>
    <scope>NUCLEOTIDE SEQUENCE [LARGE SCALE GENOMIC DNA]</scope>
    <source>
        <tissue evidence="4">Leaf</tissue>
    </source>
</reference>
<evidence type="ECO:0000256" key="2">
    <source>
        <dbReference type="SAM" id="MobiDB-lite"/>
    </source>
</evidence>
<comment type="caution">
    <text evidence="4">The sequence shown here is derived from an EMBL/GenBank/DDBJ whole genome shotgun (WGS) entry which is preliminary data.</text>
</comment>
<accession>A0A835RCM0</accession>
<dbReference type="InterPro" id="IPR036236">
    <property type="entry name" value="Znf_C2H2_sf"/>
</dbReference>
<evidence type="ECO:0000313" key="4">
    <source>
        <dbReference type="EMBL" id="KAG0488614.1"/>
    </source>
</evidence>
<organism evidence="4 6">
    <name type="scientific">Vanilla planifolia</name>
    <name type="common">Vanilla</name>
    <dbReference type="NCBI Taxonomy" id="51239"/>
    <lineage>
        <taxon>Eukaryota</taxon>
        <taxon>Viridiplantae</taxon>
        <taxon>Streptophyta</taxon>
        <taxon>Embryophyta</taxon>
        <taxon>Tracheophyta</taxon>
        <taxon>Spermatophyta</taxon>
        <taxon>Magnoliopsida</taxon>
        <taxon>Liliopsida</taxon>
        <taxon>Asparagales</taxon>
        <taxon>Orchidaceae</taxon>
        <taxon>Vanilloideae</taxon>
        <taxon>Vanilleae</taxon>
        <taxon>Vanilla</taxon>
    </lineage>
</organism>
<evidence type="ECO:0000313" key="6">
    <source>
        <dbReference type="Proteomes" id="UP000636800"/>
    </source>
</evidence>
<evidence type="ECO:0000259" key="3">
    <source>
        <dbReference type="PROSITE" id="PS50157"/>
    </source>
</evidence>
<feature type="domain" description="C2H2-type" evidence="3">
    <location>
        <begin position="4"/>
        <end position="26"/>
    </location>
</feature>
<dbReference type="Proteomes" id="UP000639772">
    <property type="component" value="Chromosome 3"/>
</dbReference>
<keyword evidence="1" id="KW-0479">Metal-binding</keyword>
<sequence length="312" mass="34542">MERRTCKLCFRRFTNGRALGGHMRSHFVTSGAASAKSFISDDSNSSTSLREAQETNEMGYGLRENPRKSFRLVDPEFSSSFPALESVSTVVDSQSETESTTLTRIRRRRAKRRLRTISSSTPRMELREAEEELREAELLSSVSETTPEEDVALCLVMLSRDSWSKGEHEEAEVDLVSRFFPPVARVKRRYRCDMCGKVFWSYQALGGHRANHKKTRSSAPTAESSKVNGDKDGVAKATHECPFCFRVFSSGQALGGHKRSHFSSTAPITTTPPVPSSTTASPVSSKLNKSLFDLNLPAPLDNEADLSAFSGS</sequence>
<protein>
    <recommendedName>
        <fullName evidence="3">C2H2-type domain-containing protein</fullName>
    </recommendedName>
</protein>
<feature type="domain" description="C2H2-type" evidence="3">
    <location>
        <begin position="190"/>
        <end position="217"/>
    </location>
</feature>
<dbReference type="GO" id="GO:0006355">
    <property type="term" value="P:regulation of DNA-templated transcription"/>
    <property type="evidence" value="ECO:0007669"/>
    <property type="project" value="InterPro"/>
</dbReference>
<dbReference type="Gene3D" id="3.30.160.60">
    <property type="entry name" value="Classic Zinc Finger"/>
    <property type="match status" value="1"/>
</dbReference>
<proteinExistence type="predicted"/>
<dbReference type="AlphaFoldDB" id="A0A835RCM0"/>
<feature type="domain" description="C2H2-type" evidence="3">
    <location>
        <begin position="239"/>
        <end position="266"/>
    </location>
</feature>
<dbReference type="PANTHER" id="PTHR46326">
    <property type="entry name" value="ZINC FINGER PROTEIN ZAT1-RELATED"/>
    <property type="match status" value="1"/>
</dbReference>
<dbReference type="GO" id="GO:0008270">
    <property type="term" value="F:zinc ion binding"/>
    <property type="evidence" value="ECO:0007669"/>
    <property type="project" value="UniProtKB-KW"/>
</dbReference>
<dbReference type="Pfam" id="PF13912">
    <property type="entry name" value="zf-C2H2_6"/>
    <property type="match status" value="3"/>
</dbReference>
<dbReference type="EMBL" id="JADCNL010000003">
    <property type="protein sequence ID" value="KAG0488614.1"/>
    <property type="molecule type" value="Genomic_DNA"/>
</dbReference>
<evidence type="ECO:0000313" key="7">
    <source>
        <dbReference type="Proteomes" id="UP000639772"/>
    </source>
</evidence>
<feature type="region of interest" description="Disordered" evidence="2">
    <location>
        <begin position="210"/>
        <end position="231"/>
    </location>
</feature>
<feature type="compositionally biased region" description="Polar residues" evidence="2">
    <location>
        <begin position="217"/>
        <end position="227"/>
    </location>
</feature>
<dbReference type="EMBL" id="JADCNM010000003">
    <property type="protein sequence ID" value="KAG0490336.1"/>
    <property type="molecule type" value="Genomic_DNA"/>
</dbReference>
<feature type="region of interest" description="Disordered" evidence="2">
    <location>
        <begin position="258"/>
        <end position="284"/>
    </location>
</feature>
<dbReference type="PROSITE" id="PS50157">
    <property type="entry name" value="ZINC_FINGER_C2H2_2"/>
    <property type="match status" value="3"/>
</dbReference>
<dbReference type="SUPFAM" id="SSF57667">
    <property type="entry name" value="beta-beta-alpha zinc fingers"/>
    <property type="match status" value="1"/>
</dbReference>
<dbReference type="PROSITE" id="PS00028">
    <property type="entry name" value="ZINC_FINGER_C2H2_1"/>
    <property type="match status" value="3"/>
</dbReference>
<dbReference type="OrthoDB" id="9411774at2759"/>
<name>A0A835RCM0_VANPL</name>
<evidence type="ECO:0000313" key="5">
    <source>
        <dbReference type="EMBL" id="KAG0490336.1"/>
    </source>
</evidence>